<dbReference type="AlphaFoldDB" id="A0AA97P051"/>
<evidence type="ECO:0000256" key="2">
    <source>
        <dbReference type="SAM" id="MobiDB-lite"/>
    </source>
</evidence>
<evidence type="ECO:0000259" key="4">
    <source>
        <dbReference type="Pfam" id="PF10342"/>
    </source>
</evidence>
<name>A0AA97P051_PYRO3</name>
<feature type="region of interest" description="Disordered" evidence="2">
    <location>
        <begin position="368"/>
        <end position="411"/>
    </location>
</feature>
<feature type="compositionally biased region" description="Polar residues" evidence="2">
    <location>
        <begin position="387"/>
        <end position="404"/>
    </location>
</feature>
<protein>
    <recommendedName>
        <fullName evidence="4">Yeast cell wall synthesis Kre9/Knh1-like N-terminal domain-containing protein</fullName>
    </recommendedName>
</protein>
<dbReference type="InterPro" id="IPR052982">
    <property type="entry name" value="SRP1/TIP1-like"/>
</dbReference>
<dbReference type="EMBL" id="JH793830">
    <property type="protein sequence ID" value="ELQ39357.1"/>
    <property type="molecule type" value="Genomic_DNA"/>
</dbReference>
<feature type="compositionally biased region" description="Low complexity" evidence="2">
    <location>
        <begin position="368"/>
        <end position="378"/>
    </location>
</feature>
<evidence type="ECO:0000256" key="1">
    <source>
        <dbReference type="ARBA" id="ARBA00022729"/>
    </source>
</evidence>
<feature type="transmembrane region" description="Helical" evidence="3">
    <location>
        <begin position="413"/>
        <end position="436"/>
    </location>
</feature>
<accession>A0AA97P051</accession>
<organism evidence="5">
    <name type="scientific">Pyricularia oryzae (strain Y34)</name>
    <name type="common">Rice blast fungus</name>
    <name type="synonym">Magnaporthe oryzae</name>
    <dbReference type="NCBI Taxonomy" id="1143189"/>
    <lineage>
        <taxon>Eukaryota</taxon>
        <taxon>Fungi</taxon>
        <taxon>Dikarya</taxon>
        <taxon>Ascomycota</taxon>
        <taxon>Pezizomycotina</taxon>
        <taxon>Sordariomycetes</taxon>
        <taxon>Sordariomycetidae</taxon>
        <taxon>Magnaporthales</taxon>
        <taxon>Pyriculariaceae</taxon>
        <taxon>Pyricularia</taxon>
    </lineage>
</organism>
<proteinExistence type="predicted"/>
<keyword evidence="3" id="KW-0472">Membrane</keyword>
<dbReference type="Proteomes" id="UP000011086">
    <property type="component" value="Unassembled WGS sequence"/>
</dbReference>
<feature type="compositionally biased region" description="Low complexity" evidence="2">
    <location>
        <begin position="336"/>
        <end position="350"/>
    </location>
</feature>
<feature type="region of interest" description="Disordered" evidence="2">
    <location>
        <begin position="329"/>
        <end position="350"/>
    </location>
</feature>
<feature type="domain" description="Yeast cell wall synthesis Kre9/Knh1-like N-terminal" evidence="4">
    <location>
        <begin position="237"/>
        <end position="327"/>
    </location>
</feature>
<evidence type="ECO:0000313" key="5">
    <source>
        <dbReference type="EMBL" id="ELQ39357.1"/>
    </source>
</evidence>
<sequence length="438" mass="45897">MDMREGRRRHRASKAKPSQAWLHVVGGNQENVVRVFLFGGRGTSDLSCPDRKPVEVVRFGRLDCNLLARYSKTCPQASASASRISSSAGSYLALTTFYQCDISSVAATCQSFEALIGLARGSSPTIRRNERTSSPQDCTVFLSTWDESGGCFNFTLGGLISAHPFTNILRPGFFLTLWGVSPTNWELPAIQPEPVTPFNSRSLPAPRATMQYSLAAILALAGSVIAQTPGFHALVKPVRDEVIPAGKPYTLEWQPGGQDGPVNFVLTGGETHALLQEIGTVATGIDSKVGSYIWNVDASLGDKKAYGLKIVLASDPTVFQWSNPFTIKPVTDKPVTNSTSSAAPSTITSASSAAPTAAATTLVKTNSTTTIPSNSSMTATKSGAPGSPTTLTQTATQGVPQATRTTTPSSPQATGAAAAFGFSSAALVGGVFMAVLGL</sequence>
<dbReference type="PANTHER" id="PTHR40633">
    <property type="entry name" value="MATRIX PROTEIN, PUTATIVE (AFU_ORTHOLOGUE AFUA_8G05410)-RELATED"/>
    <property type="match status" value="1"/>
</dbReference>
<dbReference type="PANTHER" id="PTHR40633:SF1">
    <property type="entry name" value="GPI ANCHORED SERINE-THREONINE RICH PROTEIN (AFU_ORTHOLOGUE AFUA_1G03630)"/>
    <property type="match status" value="1"/>
</dbReference>
<reference evidence="5" key="1">
    <citation type="journal article" date="2012" name="PLoS Genet.">
        <title>Comparative analysis of the genomes of two field isolates of the rice blast fungus Magnaporthe oryzae.</title>
        <authorList>
            <person name="Xue M."/>
            <person name="Yang J."/>
            <person name="Li Z."/>
            <person name="Hu S."/>
            <person name="Yao N."/>
            <person name="Dean R.A."/>
            <person name="Zhao W."/>
            <person name="Shen M."/>
            <person name="Zhang H."/>
            <person name="Li C."/>
            <person name="Liu L."/>
            <person name="Cao L."/>
            <person name="Xu X."/>
            <person name="Xing Y."/>
            <person name="Hsiang T."/>
            <person name="Zhang Z."/>
            <person name="Xu J.R."/>
            <person name="Peng Y.L."/>
        </authorList>
    </citation>
    <scope>NUCLEOTIDE SEQUENCE</scope>
    <source>
        <strain evidence="5">Y34</strain>
    </source>
</reference>
<gene>
    <name evidence="5" type="ORF">OOU_Y34scaffold00500g4</name>
</gene>
<evidence type="ECO:0000256" key="3">
    <source>
        <dbReference type="SAM" id="Phobius"/>
    </source>
</evidence>
<keyword evidence="1" id="KW-0732">Signal</keyword>
<dbReference type="InterPro" id="IPR018466">
    <property type="entry name" value="Kre9/Knh1-like_N"/>
</dbReference>
<keyword evidence="3" id="KW-1133">Transmembrane helix</keyword>
<dbReference type="Pfam" id="PF10342">
    <property type="entry name" value="Kre9_KNH"/>
    <property type="match status" value="1"/>
</dbReference>
<keyword evidence="3" id="KW-0812">Transmembrane</keyword>